<dbReference type="Pfam" id="PF01412">
    <property type="entry name" value="ArfGap"/>
    <property type="match status" value="1"/>
</dbReference>
<dbReference type="InterPro" id="IPR037278">
    <property type="entry name" value="ARFGAP/RecO"/>
</dbReference>
<dbReference type="CDD" id="cd08831">
    <property type="entry name" value="ArfGap_ArfGap2_3_like"/>
    <property type="match status" value="1"/>
</dbReference>
<dbReference type="InterPro" id="IPR038508">
    <property type="entry name" value="ArfGAP_dom_sf"/>
</dbReference>
<evidence type="ECO:0000256" key="5">
    <source>
        <dbReference type="PROSITE-ProRule" id="PRU00288"/>
    </source>
</evidence>
<feature type="domain" description="Arf-GAP" evidence="7">
    <location>
        <begin position="27"/>
        <end position="133"/>
    </location>
</feature>
<keyword evidence="1" id="KW-0343">GTPase activation</keyword>
<evidence type="ECO:0000256" key="2">
    <source>
        <dbReference type="ARBA" id="ARBA00022723"/>
    </source>
</evidence>
<evidence type="ECO:0000256" key="3">
    <source>
        <dbReference type="ARBA" id="ARBA00022771"/>
    </source>
</evidence>
<dbReference type="InterPro" id="IPR001164">
    <property type="entry name" value="ArfGAP_dom"/>
</dbReference>
<dbReference type="Proteomes" id="UP001178507">
    <property type="component" value="Unassembled WGS sequence"/>
</dbReference>
<evidence type="ECO:0000313" key="8">
    <source>
        <dbReference type="EMBL" id="CAJ1397344.1"/>
    </source>
</evidence>
<keyword evidence="4" id="KW-0862">Zinc</keyword>
<evidence type="ECO:0000313" key="9">
    <source>
        <dbReference type="Proteomes" id="UP001178507"/>
    </source>
</evidence>
<feature type="compositionally biased region" description="Pro residues" evidence="6">
    <location>
        <begin position="258"/>
        <end position="272"/>
    </location>
</feature>
<evidence type="ECO:0000256" key="1">
    <source>
        <dbReference type="ARBA" id="ARBA00022468"/>
    </source>
</evidence>
<accession>A0AA36J2K4</accession>
<organism evidence="8 9">
    <name type="scientific">Effrenium voratum</name>
    <dbReference type="NCBI Taxonomy" id="2562239"/>
    <lineage>
        <taxon>Eukaryota</taxon>
        <taxon>Sar</taxon>
        <taxon>Alveolata</taxon>
        <taxon>Dinophyceae</taxon>
        <taxon>Suessiales</taxon>
        <taxon>Symbiodiniaceae</taxon>
        <taxon>Effrenium</taxon>
    </lineage>
</organism>
<dbReference type="SMART" id="SM00105">
    <property type="entry name" value="ArfGap"/>
    <property type="match status" value="1"/>
</dbReference>
<evidence type="ECO:0000259" key="7">
    <source>
        <dbReference type="PROSITE" id="PS50115"/>
    </source>
</evidence>
<dbReference type="GO" id="GO:0048205">
    <property type="term" value="P:COPI coating of Golgi vesicle"/>
    <property type="evidence" value="ECO:0007669"/>
    <property type="project" value="TreeGrafter"/>
</dbReference>
<proteinExistence type="predicted"/>
<dbReference type="GO" id="GO:0000139">
    <property type="term" value="C:Golgi membrane"/>
    <property type="evidence" value="ECO:0007669"/>
    <property type="project" value="GOC"/>
</dbReference>
<keyword evidence="2" id="KW-0479">Metal-binding</keyword>
<keyword evidence="3 5" id="KW-0863">Zinc-finger</keyword>
<dbReference type="GO" id="GO:0008270">
    <property type="term" value="F:zinc ion binding"/>
    <property type="evidence" value="ECO:0007669"/>
    <property type="project" value="UniProtKB-KW"/>
</dbReference>
<dbReference type="PROSITE" id="PS50115">
    <property type="entry name" value="ARFGAP"/>
    <property type="match status" value="1"/>
</dbReference>
<gene>
    <name evidence="8" type="ORF">EVOR1521_LOCUS21383</name>
</gene>
<evidence type="ECO:0000256" key="6">
    <source>
        <dbReference type="SAM" id="MobiDB-lite"/>
    </source>
</evidence>
<dbReference type="PANTHER" id="PTHR45686">
    <property type="entry name" value="ADP-RIBOSYLATION FACTOR GTPASE ACTIVATING PROTEIN 3, ISOFORM H-RELATED"/>
    <property type="match status" value="1"/>
</dbReference>
<comment type="caution">
    <text evidence="8">The sequence shown here is derived from an EMBL/GenBank/DDBJ whole genome shotgun (WGS) entry which is preliminary data.</text>
</comment>
<dbReference type="SUPFAM" id="SSF57863">
    <property type="entry name" value="ArfGap/RecO-like zinc finger"/>
    <property type="match status" value="1"/>
</dbReference>
<dbReference type="PRINTS" id="PR00405">
    <property type="entry name" value="REVINTRACTNG"/>
</dbReference>
<keyword evidence="9" id="KW-1185">Reference proteome</keyword>
<reference evidence="8" key="1">
    <citation type="submission" date="2023-08" db="EMBL/GenBank/DDBJ databases">
        <authorList>
            <person name="Chen Y."/>
            <person name="Shah S."/>
            <person name="Dougan E. K."/>
            <person name="Thang M."/>
            <person name="Chan C."/>
        </authorList>
    </citation>
    <scope>NUCLEOTIDE SEQUENCE</scope>
</reference>
<sequence length="383" mass="41598">MEALEAVGKDTLGAVNDKGFVPDEVRNNFFRKLRMKSENRSCFECPNRNPTWISLTYGIYLCLECSGEHRRKGVHISFVRSVELDSFAPEQMVQMAAGGNGKALEFFKSNEMGKLSSSGRPVDYTSKIAQRYKAQLDVEVKRLCDRFGVAGKAADRAQAKPVEEVKPEATPLDLTPPIAKAPAGYPEQVAPVRGASAPAAVPSKPSVPSSHVVRKMEMSPAAPKPAGFAPGGKQMAKEIDFDFDFDDLETEAAKPKPKPAPKPDPKPAPAAPAPQEVFRAQSDPNSVNKFANKKGISSSDFFNEMEPESAQQRMDRESRFNKFSAAGAISSANYFGDGDEDIQNTEDMSSLASMAAGRGAEMARNSFAKGAEMLTEYLAKVRD</sequence>
<feature type="region of interest" description="Disordered" evidence="6">
    <location>
        <begin position="251"/>
        <end position="318"/>
    </location>
</feature>
<dbReference type="Gene3D" id="1.10.220.150">
    <property type="entry name" value="Arf GTPase activating protein"/>
    <property type="match status" value="1"/>
</dbReference>
<protein>
    <recommendedName>
        <fullName evidence="7">Arf-GAP domain-containing protein</fullName>
    </recommendedName>
</protein>
<dbReference type="PANTHER" id="PTHR45686:SF4">
    <property type="entry name" value="ADP-RIBOSYLATION FACTOR GTPASE ACTIVATING PROTEIN 3, ISOFORM H"/>
    <property type="match status" value="1"/>
</dbReference>
<feature type="compositionally biased region" description="Polar residues" evidence="6">
    <location>
        <begin position="282"/>
        <end position="301"/>
    </location>
</feature>
<dbReference type="GO" id="GO:0005096">
    <property type="term" value="F:GTPase activator activity"/>
    <property type="evidence" value="ECO:0007669"/>
    <property type="project" value="UniProtKB-KW"/>
</dbReference>
<name>A0AA36J2K4_9DINO</name>
<dbReference type="AlphaFoldDB" id="A0AA36J2K4"/>
<dbReference type="EMBL" id="CAUJNA010003263">
    <property type="protein sequence ID" value="CAJ1397344.1"/>
    <property type="molecule type" value="Genomic_DNA"/>
</dbReference>
<evidence type="ECO:0000256" key="4">
    <source>
        <dbReference type="ARBA" id="ARBA00022833"/>
    </source>
</evidence>